<reference evidence="10" key="1">
    <citation type="journal article" date="2008" name="Nat. Genet.">
        <title>The Pristionchus pacificus genome provides a unique perspective on nematode lifestyle and parasitism.</title>
        <authorList>
            <person name="Dieterich C."/>
            <person name="Clifton S.W."/>
            <person name="Schuster L.N."/>
            <person name="Chinwalla A."/>
            <person name="Delehaunty K."/>
            <person name="Dinkelacker I."/>
            <person name="Fulton L."/>
            <person name="Fulton R."/>
            <person name="Godfrey J."/>
            <person name="Minx P."/>
            <person name="Mitreva M."/>
            <person name="Roeseler W."/>
            <person name="Tian H."/>
            <person name="Witte H."/>
            <person name="Yang S.P."/>
            <person name="Wilson R.K."/>
            <person name="Sommer R.J."/>
        </authorList>
    </citation>
    <scope>NUCLEOTIDE SEQUENCE [LARGE SCALE GENOMIC DNA]</scope>
    <source>
        <strain evidence="10">PS312</strain>
    </source>
</reference>
<keyword evidence="10" id="KW-1185">Reference proteome</keyword>
<evidence type="ECO:0000313" key="9">
    <source>
        <dbReference type="EnsemblMetazoa" id="PPA40765.1"/>
    </source>
</evidence>
<evidence type="ECO:0000256" key="6">
    <source>
        <dbReference type="ARBA" id="ARBA00077352"/>
    </source>
</evidence>
<dbReference type="EnsemblMetazoa" id="PPA40765.1">
    <property type="protein sequence ID" value="PPA40765.1"/>
    <property type="gene ID" value="WBGene00279134"/>
</dbReference>
<dbReference type="InterPro" id="IPR027389">
    <property type="entry name" value="B_mannosylTrfase_Bre-3/Egh"/>
</dbReference>
<proteinExistence type="inferred from homology"/>
<dbReference type="InterPro" id="IPR029044">
    <property type="entry name" value="Nucleotide-diphossugar_trans"/>
</dbReference>
<evidence type="ECO:0000256" key="3">
    <source>
        <dbReference type="ARBA" id="ARBA00022676"/>
    </source>
</evidence>
<protein>
    <recommendedName>
        <fullName evidence="5">Beta-1,4-mannosyltransferase bre-3</fullName>
    </recommendedName>
    <alternativeName>
        <fullName evidence="6">Bacillus thuringiensis toxin-resistant protein 3</fullName>
    </alternativeName>
</protein>
<sequence>WSDTWQLSIASEKCNPKSSIRDLGIQIDDELSFKDHFDIVTQKAATRSNIIFRGLTTNNAKVMVNAYTTYVRPMVEFCPSVAFPVHEKEAGKLEKLQNKVTRLISYKCFGYNFENRPRPEERNEMLNLKSLTYRRKINDFKHAYELLFGNSHLSRNQAHFLTLSKSNLRGAGYKVCKDPFKTKVREKSFANRISNVLYDVLRKGKIPTKYSEFMSVMSKEGMNCEAKHLLHCTALWIWMGIVVYFMVFANENTVEVQPIDRYGLVFTILLYIWKCLPLLVVPQCIFQIIGLTFYNPFKEKVPLKAVPLLAPFVCFRVVTRGLYPRLVKDNLFLNIDTCKKAGMTNFMFEVVTDKRINLPQQPLVREVVVPNSYTSKSGALFKARALQYCLEDDVNRLQDSDWVVHLDEETLLTNNSVCGILNFVEDGKHDFGQGLITYASGEIVNWLTTLSDTYRVADDCGKMRSQLSVLHKPVFGWKGSYVVTRYGAERTISWDHGPEGSIAEDAYFGVLAMQAGYSFNFIEGEMLEKSPFTTMDFLQQRKRWLEGLLLVVHSKKIGFLWKLPLSFVVYSWIFTPFIIAQFFLSPLFPLPRNYLLDPIFASLLALNIYMNVFGVVHSFTQKYRKNIALLLLYCVGACIAIPYTVVIQAASVFLFFFGAKKEFYIVKKETTPLILNV</sequence>
<dbReference type="PRINTS" id="PR01345">
    <property type="entry name" value="CERVTRCPTASE"/>
</dbReference>
<gene>
    <name evidence="9" type="primary">WBGene00279134</name>
</gene>
<comment type="pathway">
    <text evidence="1">Protein modification; protein glycosylation.</text>
</comment>
<feature type="domain" description="Glycosyltransferase 2-like" evidence="8">
    <location>
        <begin position="402"/>
        <end position="614"/>
    </location>
</feature>
<reference evidence="9" key="2">
    <citation type="submission" date="2022-06" db="UniProtKB">
        <authorList>
            <consortium name="EnsemblMetazoa"/>
        </authorList>
    </citation>
    <scope>IDENTIFICATION</scope>
    <source>
        <strain evidence="9">PS312</strain>
    </source>
</reference>
<dbReference type="FunFam" id="3.90.550.10:FF:000175">
    <property type="entry name" value="Beta-1,4-mannosyltransferase bre-3"/>
    <property type="match status" value="1"/>
</dbReference>
<accession>A0A8R1Z1U8</accession>
<comment type="similarity">
    <text evidence="2">Belongs to the glycosyltransferase 2 family.</text>
</comment>
<accession>A0A2A6C2E2</accession>
<keyword evidence="7" id="KW-0978">Insecticide resistance</keyword>
<keyword evidence="3" id="KW-0328">Glycosyltransferase</keyword>
<organism evidence="9 10">
    <name type="scientific">Pristionchus pacificus</name>
    <name type="common">Parasitic nematode worm</name>
    <dbReference type="NCBI Taxonomy" id="54126"/>
    <lineage>
        <taxon>Eukaryota</taxon>
        <taxon>Metazoa</taxon>
        <taxon>Ecdysozoa</taxon>
        <taxon>Nematoda</taxon>
        <taxon>Chromadorea</taxon>
        <taxon>Rhabditida</taxon>
        <taxon>Rhabditina</taxon>
        <taxon>Diplogasteromorpha</taxon>
        <taxon>Diplogasteroidea</taxon>
        <taxon>Neodiplogasteridae</taxon>
        <taxon>Pristionchus</taxon>
    </lineage>
</organism>
<evidence type="ECO:0000256" key="7">
    <source>
        <dbReference type="ARBA" id="ARBA00084120"/>
    </source>
</evidence>
<dbReference type="PANTHER" id="PTHR16779">
    <property type="entry name" value="BETA-1,4-MANNOSYLTRANSFERASE EGH"/>
    <property type="match status" value="1"/>
</dbReference>
<dbReference type="Pfam" id="PF13632">
    <property type="entry name" value="Glyco_trans_2_3"/>
    <property type="match status" value="1"/>
</dbReference>
<dbReference type="PANTHER" id="PTHR16779:SF1">
    <property type="entry name" value="BETA-1,4-MANNOSYLTRANSFERASE EGH"/>
    <property type="match status" value="1"/>
</dbReference>
<evidence type="ECO:0000259" key="8">
    <source>
        <dbReference type="Pfam" id="PF13632"/>
    </source>
</evidence>
<evidence type="ECO:0000313" key="10">
    <source>
        <dbReference type="Proteomes" id="UP000005239"/>
    </source>
</evidence>
<evidence type="ECO:0000256" key="1">
    <source>
        <dbReference type="ARBA" id="ARBA00004922"/>
    </source>
</evidence>
<name>A0A2A6C2E2_PRIPA</name>
<dbReference type="OrthoDB" id="3971593at2759"/>
<evidence type="ECO:0000256" key="5">
    <source>
        <dbReference type="ARBA" id="ARBA00071758"/>
    </source>
</evidence>
<dbReference type="GO" id="GO:0019187">
    <property type="term" value="F:beta-1,4-mannosyltransferase activity"/>
    <property type="evidence" value="ECO:0000318"/>
    <property type="project" value="GO_Central"/>
</dbReference>
<evidence type="ECO:0000256" key="4">
    <source>
        <dbReference type="ARBA" id="ARBA00022679"/>
    </source>
</evidence>
<dbReference type="Proteomes" id="UP000005239">
    <property type="component" value="Unassembled WGS sequence"/>
</dbReference>
<keyword evidence="4" id="KW-0808">Transferase</keyword>
<dbReference type="AlphaFoldDB" id="A0A2A6C2E2"/>
<dbReference type="GO" id="GO:0005737">
    <property type="term" value="C:cytoplasm"/>
    <property type="evidence" value="ECO:0000318"/>
    <property type="project" value="GO_Central"/>
</dbReference>
<evidence type="ECO:0000256" key="2">
    <source>
        <dbReference type="ARBA" id="ARBA00006739"/>
    </source>
</evidence>
<dbReference type="SUPFAM" id="SSF53448">
    <property type="entry name" value="Nucleotide-diphospho-sugar transferases"/>
    <property type="match status" value="1"/>
</dbReference>
<dbReference type="InterPro" id="IPR001173">
    <property type="entry name" value="Glyco_trans_2-like"/>
</dbReference>